<reference evidence="1 2" key="1">
    <citation type="journal article" date="2018" name="Nat. Genet.">
        <title>The Rosa genome provides new insights in the design of modern roses.</title>
        <authorList>
            <person name="Bendahmane M."/>
        </authorList>
    </citation>
    <scope>NUCLEOTIDE SEQUENCE [LARGE SCALE GENOMIC DNA]</scope>
    <source>
        <strain evidence="2">cv. Old Blush</strain>
    </source>
</reference>
<name>A0A2P6QPF5_ROSCH</name>
<organism evidence="1 2">
    <name type="scientific">Rosa chinensis</name>
    <name type="common">China rose</name>
    <dbReference type="NCBI Taxonomy" id="74649"/>
    <lineage>
        <taxon>Eukaryota</taxon>
        <taxon>Viridiplantae</taxon>
        <taxon>Streptophyta</taxon>
        <taxon>Embryophyta</taxon>
        <taxon>Tracheophyta</taxon>
        <taxon>Spermatophyta</taxon>
        <taxon>Magnoliopsida</taxon>
        <taxon>eudicotyledons</taxon>
        <taxon>Gunneridae</taxon>
        <taxon>Pentapetalae</taxon>
        <taxon>rosids</taxon>
        <taxon>fabids</taxon>
        <taxon>Rosales</taxon>
        <taxon>Rosaceae</taxon>
        <taxon>Rosoideae</taxon>
        <taxon>Rosoideae incertae sedis</taxon>
        <taxon>Rosa</taxon>
    </lineage>
</organism>
<gene>
    <name evidence="1" type="ORF">RchiOBHm_Chr4g0387321</name>
</gene>
<dbReference type="AlphaFoldDB" id="A0A2P6QPF5"/>
<accession>A0A2P6QPF5</accession>
<sequence>MIKTMLPQMYDTKEAPSVTHLLRLVPDTRIAWTNRRQLLRKQQICLDGL</sequence>
<evidence type="ECO:0000313" key="1">
    <source>
        <dbReference type="EMBL" id="PRQ36064.1"/>
    </source>
</evidence>
<dbReference type="EMBL" id="PDCK01000042">
    <property type="protein sequence ID" value="PRQ36064.1"/>
    <property type="molecule type" value="Genomic_DNA"/>
</dbReference>
<evidence type="ECO:0000313" key="2">
    <source>
        <dbReference type="Proteomes" id="UP000238479"/>
    </source>
</evidence>
<dbReference type="Gramene" id="PRQ36064">
    <property type="protein sequence ID" value="PRQ36064"/>
    <property type="gene ID" value="RchiOBHm_Chr4g0387321"/>
</dbReference>
<proteinExistence type="predicted"/>
<keyword evidence="2" id="KW-1185">Reference proteome</keyword>
<dbReference type="Proteomes" id="UP000238479">
    <property type="component" value="Chromosome 4"/>
</dbReference>
<comment type="caution">
    <text evidence="1">The sequence shown here is derived from an EMBL/GenBank/DDBJ whole genome shotgun (WGS) entry which is preliminary data.</text>
</comment>
<protein>
    <submittedName>
        <fullName evidence="1">Uncharacterized protein</fullName>
    </submittedName>
</protein>